<evidence type="ECO:0008006" key="4">
    <source>
        <dbReference type="Google" id="ProtNLM"/>
    </source>
</evidence>
<dbReference type="EMBL" id="JBBPFD010000018">
    <property type="protein sequence ID" value="KAK7889531.1"/>
    <property type="molecule type" value="Genomic_DNA"/>
</dbReference>
<comment type="caution">
    <text evidence="2">The sequence shown here is derived from an EMBL/GenBank/DDBJ whole genome shotgun (WGS) entry which is preliminary data.</text>
</comment>
<keyword evidence="1" id="KW-0472">Membrane</keyword>
<keyword evidence="1" id="KW-1133">Transmembrane helix</keyword>
<evidence type="ECO:0000256" key="1">
    <source>
        <dbReference type="SAM" id="Phobius"/>
    </source>
</evidence>
<feature type="transmembrane region" description="Helical" evidence="1">
    <location>
        <begin position="122"/>
        <end position="145"/>
    </location>
</feature>
<reference evidence="3" key="1">
    <citation type="submission" date="2024-04" db="EMBL/GenBank/DDBJ databases">
        <title>Salinicola lusitanus LLJ914,a marine bacterium isolated from the Okinawa Trough.</title>
        <authorList>
            <person name="Li J."/>
        </authorList>
    </citation>
    <scope>NUCLEOTIDE SEQUENCE [LARGE SCALE GENOMIC DNA]</scope>
</reference>
<evidence type="ECO:0000313" key="2">
    <source>
        <dbReference type="EMBL" id="KAK7889531.1"/>
    </source>
</evidence>
<accession>A0AAW0N890</accession>
<organism evidence="2 3">
    <name type="scientific">Mugilogobius chulae</name>
    <name type="common">yellowstripe goby</name>
    <dbReference type="NCBI Taxonomy" id="88201"/>
    <lineage>
        <taxon>Eukaryota</taxon>
        <taxon>Metazoa</taxon>
        <taxon>Chordata</taxon>
        <taxon>Craniata</taxon>
        <taxon>Vertebrata</taxon>
        <taxon>Euteleostomi</taxon>
        <taxon>Actinopterygii</taxon>
        <taxon>Neopterygii</taxon>
        <taxon>Teleostei</taxon>
        <taxon>Neoteleostei</taxon>
        <taxon>Acanthomorphata</taxon>
        <taxon>Gobiaria</taxon>
        <taxon>Gobiiformes</taxon>
        <taxon>Gobioidei</taxon>
        <taxon>Gobiidae</taxon>
        <taxon>Gobionellinae</taxon>
        <taxon>Mugilogobius</taxon>
    </lineage>
</organism>
<keyword evidence="3" id="KW-1185">Reference proteome</keyword>
<name>A0AAW0N890_9GOBI</name>
<protein>
    <recommendedName>
        <fullName evidence="4">Ig-like domain-containing protein</fullName>
    </recommendedName>
</protein>
<dbReference type="AlphaFoldDB" id="A0AAW0N890"/>
<proteinExistence type="predicted"/>
<sequence>MTRGSKINLRERDFTQTQLSRTQCFQLSHFSQTSPENITLQCTLWRYSSLPPCEPDSLRWLDINGLVLSGDGVTQQKCQSNLTVKLQNPQNRNFTCQYLEYGSVLVSAEYDLNSGSSKSKSLIVYIISAAVAVLLLLAVAAGLFFKIKHKKKLHKLWTHQVKDEDSVIYSKVKLRSSEHSAIYGKVNRTAQY</sequence>
<evidence type="ECO:0000313" key="3">
    <source>
        <dbReference type="Proteomes" id="UP001460270"/>
    </source>
</evidence>
<keyword evidence="1" id="KW-0812">Transmembrane</keyword>
<gene>
    <name evidence="2" type="ORF">WMY93_025091</name>
</gene>
<dbReference type="Proteomes" id="UP001460270">
    <property type="component" value="Unassembled WGS sequence"/>
</dbReference>